<dbReference type="InterPro" id="IPR040569">
    <property type="entry name" value="Znf_Rg"/>
</dbReference>
<evidence type="ECO:0000256" key="7">
    <source>
        <dbReference type="ARBA" id="ARBA00022771"/>
    </source>
</evidence>
<comment type="subunit">
    <text evidence="3 16">Monomer.</text>
</comment>
<dbReference type="InterPro" id="IPR005736">
    <property type="entry name" value="Reverse_gyrase"/>
</dbReference>
<evidence type="ECO:0000259" key="21">
    <source>
        <dbReference type="PROSITE" id="PS52036"/>
    </source>
</evidence>
<sequence length="1271" mass="145382">MENIPYSVYTKSCPNCGGDIEAERLFNGSVCKSCLKENLKFNNINDLLEILYKNKALKRLNPLYKRLEDYKVIENMFIKIFNSKPIGPQRSWILRFLKGESFAIIAPPGLGKTTFGLMMSLYYAMNNKKSIIIFPTRTLISQTVDKLTKFSETLSQPVQLLYNKQHTVHQSEDILEELKKNNFDIFITTSRFIMRNLSDLLSIKFDFIFVDDVDAALKSSRSAKSILQLVGFTEDDIQKTALLLRSNIADEEKFQKIQDIRSDKLRDKIVVFSSATISRGNPVLSTLMGFKPGGSIIYIRNIIDSYINLNNICNNQINEECTLGVLIDVLKRLNDGTLVYVPIDKGASYAEKLATILNEYNINAASVTSSSMTRLEEFERGEINVLVGVATHYGVLVRGIDIPWRIKYAVFVGIPKFKFRIGEYMHPLALLRLLSLISLVKNDEEIRKILVYVRKKLRNLSPAALAMLARDIKGGKIEDQVIKRGYELVNEYLKDKIVLEKIADAGDVVIQGDYILMPDYLTYIQASGRTSRLYGSNLTTGLSVLFIDNDKLFDILNKKLSLILDEIKWFPFDINNNKIGENSLDGILTRISEERESLRKLKKEGVVSPSSLKIKTTLFIVESPNKARTIANFFSKPSSRTYGRIRTYETVLGDRILIVTASGGHIYDLITDSNYNTITDKGIDVYGVIISDNKYIPYYSTIKKCSNGHQIVQDLKENKCPIPGCNAPIVMDKTEVVDVLRELALEADEILIGTDPDTEGEKIAWDIYLAIRPYNSNIKRAEFHEVTRRAILNAIQNPREFDYKLIKAQIVRRIEDRWLGFRLSEKVQTDFWNNYCNNMKSKLEERANLAKNEKNKEKLIKKIEKLRSLSCDKNPNLSAGRVQTPVLGWVVQRYNEYKDPKNRKKYLVAILNIFSEKNNITYNFNILVPKQNNLSKNSIINIRIDKIDYVSEEFGPLPPYTTDSLLADASSILKLSASETMRIAQDLFELGLITYHRTDSTRISNFGINVAETYLKSKQIDITKIFKPRSWGEGGAHEAIRPTKPLDETMLKAAIEEGDLELPKRLTATHFRVYDLVFKRFISSQLPPLILDKQLIKIKAYLDNTELKLENDTIELITNYKFKEGEEPARVLEGVLYFPFKLSSPITKDIEGNVYSAKVTRSFTKSLVQLYTEGELVSEMKRKQIGRPSTYATIISTLKKRRYVVESKSLKKLVPTSIGIEVYNYLNNKYQQIVSESRTSNLLRKMSEIEDGKIDYIEVLKELYNEIQTIR</sequence>
<dbReference type="PRINTS" id="PR00417">
    <property type="entry name" value="PRTPISMRASEI"/>
</dbReference>
<keyword evidence="4 16" id="KW-0963">Cytoplasm</keyword>
<comment type="similarity">
    <text evidence="14 16">In the N-terminal section; belongs to the DEAD box helicase family. DDVD subfamily.</text>
</comment>
<dbReference type="InterPro" id="IPR023405">
    <property type="entry name" value="Topo_IA_core_domain"/>
</dbReference>
<evidence type="ECO:0000256" key="4">
    <source>
        <dbReference type="ARBA" id="ARBA00022490"/>
    </source>
</evidence>
<dbReference type="InterPro" id="IPR006171">
    <property type="entry name" value="TOPRIM_dom"/>
</dbReference>
<comment type="similarity">
    <text evidence="16">In the C-terminal section; belongs to the type IA topoisomerase family.</text>
</comment>
<dbReference type="GO" id="GO:0003677">
    <property type="term" value="F:DNA binding"/>
    <property type="evidence" value="ECO:0007669"/>
    <property type="project" value="UniProtKB-UniRule"/>
</dbReference>
<accession>A0AAQ4CP61</accession>
<dbReference type="SMART" id="SM00437">
    <property type="entry name" value="TOP1Ac"/>
    <property type="match status" value="1"/>
</dbReference>
<dbReference type="GO" id="GO:0016787">
    <property type="term" value="F:hydrolase activity"/>
    <property type="evidence" value="ECO:0007669"/>
    <property type="project" value="UniProtKB-KW"/>
</dbReference>
<dbReference type="SMART" id="SM00487">
    <property type="entry name" value="DEXDc"/>
    <property type="match status" value="1"/>
</dbReference>
<evidence type="ECO:0000256" key="18">
    <source>
        <dbReference type="SAM" id="Coils"/>
    </source>
</evidence>
<dbReference type="Pfam" id="PF00270">
    <property type="entry name" value="DEAD"/>
    <property type="match status" value="1"/>
</dbReference>
<comment type="cofactor">
    <cofactor evidence="1">
        <name>Mg(2+)</name>
        <dbReference type="ChEBI" id="CHEBI:18420"/>
    </cofactor>
</comment>
<keyword evidence="13 16" id="KW-0413">Isomerase</keyword>
<keyword evidence="24" id="KW-1185">Reference proteome</keyword>
<dbReference type="SMART" id="SM00493">
    <property type="entry name" value="TOPRIM"/>
    <property type="match status" value="1"/>
</dbReference>
<dbReference type="InterPro" id="IPR011545">
    <property type="entry name" value="DEAD/DEAH_box_helicase_dom"/>
</dbReference>
<keyword evidence="7 16" id="KW-0863">Zinc-finger</keyword>
<dbReference type="InterPro" id="IPR013497">
    <property type="entry name" value="Topo_IA_cen"/>
</dbReference>
<dbReference type="Pfam" id="PF17915">
    <property type="entry name" value="zf_Rg"/>
    <property type="match status" value="1"/>
</dbReference>
<evidence type="ECO:0000313" key="24">
    <source>
        <dbReference type="Proteomes" id="UP001319921"/>
    </source>
</evidence>
<dbReference type="PANTHER" id="PTHR43505">
    <property type="entry name" value="REVERSE GYRASE"/>
    <property type="match status" value="1"/>
</dbReference>
<keyword evidence="12 16" id="KW-0238">DNA-binding</keyword>
<dbReference type="HAMAP" id="MF_01125">
    <property type="entry name" value="Reverse_gyrase"/>
    <property type="match status" value="1"/>
</dbReference>
<dbReference type="InterPro" id="IPR034142">
    <property type="entry name" value="TOPRIM_RevGyr"/>
</dbReference>
<dbReference type="PROSITE" id="PS52039">
    <property type="entry name" value="TOPO_IA_2"/>
    <property type="match status" value="1"/>
</dbReference>
<evidence type="ECO:0000256" key="14">
    <source>
        <dbReference type="ARBA" id="ARBA00043976"/>
    </source>
</evidence>
<keyword evidence="11 16" id="KW-0799">Topoisomerase</keyword>
<dbReference type="GO" id="GO:0005737">
    <property type="term" value="C:cytoplasm"/>
    <property type="evidence" value="ECO:0007669"/>
    <property type="project" value="UniProtKB-SubCell"/>
</dbReference>
<keyword evidence="18" id="KW-0175">Coiled coil</keyword>
<dbReference type="Gene3D" id="1.10.460.10">
    <property type="entry name" value="Topoisomerase I, domain 2"/>
    <property type="match status" value="1"/>
</dbReference>
<dbReference type="Gene3D" id="3.40.50.300">
    <property type="entry name" value="P-loop containing nucleotide triphosphate hydrolases"/>
    <property type="match status" value="3"/>
</dbReference>
<evidence type="ECO:0000256" key="9">
    <source>
        <dbReference type="ARBA" id="ARBA00022840"/>
    </source>
</evidence>
<dbReference type="InterPro" id="IPR014001">
    <property type="entry name" value="Helicase_ATP-bd"/>
</dbReference>
<keyword evidence="16" id="KW-0378">Hydrolase</keyword>
<comment type="function">
    <text evidence="16">Modifies the topological state of DNA by introducing positive supercoils in an ATP-dependent process, increasing the linking number in steps of +1. Binds to single-stranded DNA, transiently cleaves and then rejoins the ends, introducing a positive supercoil in the process. The scissile phosphodiester is attacked by the catalytic tyrosine of the enzyme, resulting in the formation of a DNA-(5'-phosphotyrosyl)-enzyme intermediate. Probably involved in rewinding DNA strands in regions of the chromosome that have opened up to allow replication, transcription, DNA repair and/or for DNA protection.</text>
</comment>
<evidence type="ECO:0000256" key="17">
    <source>
        <dbReference type="RuleBase" id="RU004026"/>
    </source>
</evidence>
<dbReference type="GO" id="GO:0008270">
    <property type="term" value="F:zinc ion binding"/>
    <property type="evidence" value="ECO:0007669"/>
    <property type="project" value="UniProtKB-UniRule"/>
</dbReference>
<feature type="region of interest" description="Topoisomerase I" evidence="16">
    <location>
        <begin position="612"/>
        <end position="1271"/>
    </location>
</feature>
<evidence type="ECO:0000256" key="16">
    <source>
        <dbReference type="HAMAP-Rule" id="MF_01125"/>
    </source>
</evidence>
<dbReference type="EMBL" id="AP025226">
    <property type="protein sequence ID" value="BDB97592.1"/>
    <property type="molecule type" value="Genomic_DNA"/>
</dbReference>
<evidence type="ECO:0000256" key="8">
    <source>
        <dbReference type="ARBA" id="ARBA00022833"/>
    </source>
</evidence>
<evidence type="ECO:0000256" key="6">
    <source>
        <dbReference type="ARBA" id="ARBA00022741"/>
    </source>
</evidence>
<evidence type="ECO:0000256" key="1">
    <source>
        <dbReference type="ARBA" id="ARBA00001946"/>
    </source>
</evidence>
<evidence type="ECO:0000256" key="11">
    <source>
        <dbReference type="ARBA" id="ARBA00023029"/>
    </source>
</evidence>
<feature type="binding site" evidence="16">
    <location>
        <position position="89"/>
    </location>
    <ligand>
        <name>ATP</name>
        <dbReference type="ChEBI" id="CHEBI:30616"/>
    </ligand>
</feature>
<dbReference type="PROSITE" id="PS52036">
    <property type="entry name" value="ZF_RG_N"/>
    <property type="match status" value="1"/>
</dbReference>
<evidence type="ECO:0000256" key="3">
    <source>
        <dbReference type="ARBA" id="ARBA00011245"/>
    </source>
</evidence>
<keyword evidence="6 16" id="KW-0547">Nucleotide-binding</keyword>
<dbReference type="GO" id="GO:0160097">
    <property type="term" value="F:reverse gyrase activity"/>
    <property type="evidence" value="ECO:0007669"/>
    <property type="project" value="UniProtKB-UniRule"/>
</dbReference>
<dbReference type="KEGG" id="scas:SACC_06090"/>
<gene>
    <name evidence="16" type="primary">rgy</name>
    <name evidence="23" type="ORF">SACC_06090</name>
</gene>
<proteinExistence type="inferred from homology"/>
<dbReference type="SMART" id="SM00382">
    <property type="entry name" value="AAA"/>
    <property type="match status" value="1"/>
</dbReference>
<dbReference type="Gene3D" id="3.40.50.140">
    <property type="match status" value="1"/>
</dbReference>
<evidence type="ECO:0000259" key="20">
    <source>
        <dbReference type="PROSITE" id="PS51192"/>
    </source>
</evidence>
<dbReference type="CDD" id="cd18798">
    <property type="entry name" value="SF2_C_reverse_gyrase"/>
    <property type="match status" value="1"/>
</dbReference>
<dbReference type="PANTHER" id="PTHR43505:SF1">
    <property type="entry name" value="REVERSE GYRASE"/>
    <property type="match status" value="1"/>
</dbReference>
<feature type="domain" description="Topo IA-type catalytic" evidence="22">
    <location>
        <begin position="802"/>
        <end position="1271"/>
    </location>
</feature>
<dbReference type="SUPFAM" id="SSF52540">
    <property type="entry name" value="P-loop containing nucleoside triphosphate hydrolases"/>
    <property type="match status" value="2"/>
</dbReference>
<dbReference type="Gene3D" id="2.60.510.20">
    <property type="match status" value="1"/>
</dbReference>
<comment type="function">
    <text evidence="17">Modifies the topological state of DNA by introducing positive supercoils in an ATP-dependent process, increasing the linking number in steps of +1. Binds to single-stranded DNA, transiently cleaves and then rejoins the ends, introducing a positive supercoil in the process. The scissile phosphodiester is attacked by the catalytic tyrosine of the enzyme, resulting in the formation of a DNA-(5'-phosphotyrosyl)-enzyme intermediate. Involved in rewinding DNA strands in regions of the chromosome that have opened up to allow replication, transcription, DNA repair and/or for DNA protection.</text>
</comment>
<dbReference type="EC" id="5.6.2.-" evidence="16"/>
<dbReference type="GO" id="GO:0006260">
    <property type="term" value="P:DNA replication"/>
    <property type="evidence" value="ECO:0007669"/>
    <property type="project" value="UniProtKB-UniRule"/>
</dbReference>
<dbReference type="SMART" id="SM00436">
    <property type="entry name" value="TOP1Bc"/>
    <property type="match status" value="1"/>
</dbReference>
<feature type="domain" description="Helicase ATP-binding" evidence="20">
    <location>
        <begin position="93"/>
        <end position="254"/>
    </location>
</feature>
<evidence type="ECO:0000259" key="19">
    <source>
        <dbReference type="PROSITE" id="PS50880"/>
    </source>
</evidence>
<evidence type="ECO:0000256" key="2">
    <source>
        <dbReference type="ARBA" id="ARBA00004496"/>
    </source>
</evidence>
<comment type="cofactor">
    <cofactor evidence="16">
        <name>Zn(2+)</name>
        <dbReference type="ChEBI" id="CHEBI:29105"/>
    </cofactor>
    <text evidence="16">Binds 1 or 2 zinc ions per subunit.</text>
</comment>
<dbReference type="Gene3D" id="1.10.290.10">
    <property type="entry name" value="Topoisomerase I, domain 4"/>
    <property type="match status" value="1"/>
</dbReference>
<dbReference type="GO" id="GO:0005524">
    <property type="term" value="F:ATP binding"/>
    <property type="evidence" value="ECO:0007669"/>
    <property type="project" value="UniProtKB-UniRule"/>
</dbReference>
<organism evidence="23 24">
    <name type="scientific">Saccharolobus caldissimus</name>
    <dbReference type="NCBI Taxonomy" id="1702097"/>
    <lineage>
        <taxon>Archaea</taxon>
        <taxon>Thermoproteota</taxon>
        <taxon>Thermoprotei</taxon>
        <taxon>Sulfolobales</taxon>
        <taxon>Sulfolobaceae</taxon>
        <taxon>Saccharolobus</taxon>
    </lineage>
</organism>
<feature type="coiled-coil region" evidence="18">
    <location>
        <begin position="840"/>
        <end position="869"/>
    </location>
</feature>
<evidence type="ECO:0000256" key="12">
    <source>
        <dbReference type="ARBA" id="ARBA00023125"/>
    </source>
</evidence>
<evidence type="ECO:0000256" key="5">
    <source>
        <dbReference type="ARBA" id="ARBA00022723"/>
    </source>
</evidence>
<dbReference type="Proteomes" id="UP001319921">
    <property type="component" value="Chromosome"/>
</dbReference>
<dbReference type="InterPro" id="IPR027417">
    <property type="entry name" value="P-loop_NTPase"/>
</dbReference>
<dbReference type="AlphaFoldDB" id="A0AAQ4CP61"/>
<evidence type="ECO:0000256" key="15">
    <source>
        <dbReference type="ARBA" id="ARBA00049360"/>
    </source>
</evidence>
<dbReference type="PROSITE" id="PS51192">
    <property type="entry name" value="HELICASE_ATP_BIND_1"/>
    <property type="match status" value="1"/>
</dbReference>
<comment type="miscellaneous">
    <text evidence="16">This enzyme is the only unique feature of hyperthermophilic bacteria/archaea known and seems to be essential for adaptation to life at high temperatures. It may play a role in stabilization of DNA at high temperatures.</text>
</comment>
<keyword evidence="10" id="KW-0460">Magnesium</keyword>
<dbReference type="Pfam" id="PF01751">
    <property type="entry name" value="Toprim"/>
    <property type="match status" value="1"/>
</dbReference>
<evidence type="ECO:0000313" key="23">
    <source>
        <dbReference type="EMBL" id="BDB97592.1"/>
    </source>
</evidence>
<comment type="domain">
    <text evidence="16">Introduction of positive supercoils requires the cooperation of both domains. The helicase-like domain probably does not directly unwind DNA, but more likely acts by driving ATP-dependent conformational changes within the whole enzyme. A beta hairpin in the 'latch' region of the N-terminal domain plays a regulatory role in the enzyme, repressing topoisomerase activity in the absence of ATP and preventing the enzyme from acting as an ATP-independent relaxing enzyme; it also helps to coordinate nucleotide hydrolysis by the ATPase domain with the supercoiling activity of the topoisomerase domain.</text>
</comment>
<dbReference type="InterPro" id="IPR003601">
    <property type="entry name" value="Topo_IA_2"/>
</dbReference>
<dbReference type="GO" id="GO:0008094">
    <property type="term" value="F:ATP-dependent activity, acting on DNA"/>
    <property type="evidence" value="ECO:0007669"/>
    <property type="project" value="UniProtKB-UniRule"/>
</dbReference>
<name>A0AAQ4CP61_9CREN</name>
<comment type="subcellular location">
    <subcellularLocation>
        <location evidence="2 16">Cytoplasm</location>
    </subcellularLocation>
</comment>
<dbReference type="CDD" id="cd17924">
    <property type="entry name" value="DDXDc_reverse_gyrase"/>
    <property type="match status" value="1"/>
</dbReference>
<dbReference type="Pfam" id="PF01131">
    <property type="entry name" value="Topoisom_bac"/>
    <property type="match status" value="1"/>
</dbReference>
<dbReference type="InterPro" id="IPR013824">
    <property type="entry name" value="Topo_IA_cen_sub1"/>
</dbReference>
<evidence type="ECO:0000256" key="13">
    <source>
        <dbReference type="ARBA" id="ARBA00023235"/>
    </source>
</evidence>
<evidence type="ECO:0000256" key="10">
    <source>
        <dbReference type="ARBA" id="ARBA00022842"/>
    </source>
</evidence>
<dbReference type="InterPro" id="IPR003593">
    <property type="entry name" value="AAA+_ATPase"/>
</dbReference>
<dbReference type="CDD" id="cd03361">
    <property type="entry name" value="TOPRIM_TopoIA_RevGyr"/>
    <property type="match status" value="1"/>
</dbReference>
<dbReference type="SUPFAM" id="SSF56712">
    <property type="entry name" value="Prokaryotic type I DNA topoisomerase"/>
    <property type="match status" value="1"/>
</dbReference>
<dbReference type="InterPro" id="IPR013826">
    <property type="entry name" value="Topo_IA_cen_sub3"/>
</dbReference>
<dbReference type="GO" id="GO:0006265">
    <property type="term" value="P:DNA topological change"/>
    <property type="evidence" value="ECO:0007669"/>
    <property type="project" value="UniProtKB-UniRule"/>
</dbReference>
<protein>
    <recommendedName>
        <fullName evidence="16 17">Reverse gyrase</fullName>
        <ecNumber evidence="16">5.6.2.-</ecNumber>
    </recommendedName>
</protein>
<feature type="domain" description="Toprim" evidence="19">
    <location>
        <begin position="616"/>
        <end position="786"/>
    </location>
</feature>
<feature type="active site" description="O-(5'-phospho-DNA)-tyrosine intermediate" evidence="16">
    <location>
        <position position="995"/>
    </location>
</feature>
<dbReference type="CDD" id="cd00186">
    <property type="entry name" value="TOP1Ac"/>
    <property type="match status" value="1"/>
</dbReference>
<reference evidence="23 24" key="1">
    <citation type="journal article" date="2022" name="Microbiol. Resour. Announc.">
        <title>Complete Genome Sequence of the Hyperthermophilic and Acidophilic Archaeon Saccharolobus caldissimus Strain HS-3T.</title>
        <authorList>
            <person name="Sakai H.D."/>
            <person name="Kurosawa N."/>
        </authorList>
    </citation>
    <scope>NUCLEOTIDE SEQUENCE [LARGE SCALE GENOMIC DNA]</scope>
    <source>
        <strain evidence="23 24">JCM32116</strain>
    </source>
</reference>
<dbReference type="NCBIfam" id="TIGR01054">
    <property type="entry name" value="rgy"/>
    <property type="match status" value="1"/>
</dbReference>
<evidence type="ECO:0000259" key="22">
    <source>
        <dbReference type="PROSITE" id="PS52039"/>
    </source>
</evidence>
<feature type="domain" description="RG N-terminal-type" evidence="21">
    <location>
        <begin position="3"/>
        <end position="42"/>
    </location>
</feature>
<dbReference type="InterPro" id="IPR003602">
    <property type="entry name" value="Topo_IA_DNA-bd_dom"/>
</dbReference>
<keyword evidence="8 16" id="KW-0862">Zinc</keyword>
<dbReference type="PROSITE" id="PS50880">
    <property type="entry name" value="TOPRIM"/>
    <property type="match status" value="1"/>
</dbReference>
<comment type="catalytic activity">
    <reaction evidence="15 16 17">
        <text>ATP + H2O = ADP + phosphate + H(+)</text>
        <dbReference type="Rhea" id="RHEA:13065"/>
        <dbReference type="ChEBI" id="CHEBI:15377"/>
        <dbReference type="ChEBI" id="CHEBI:15378"/>
        <dbReference type="ChEBI" id="CHEBI:30616"/>
        <dbReference type="ChEBI" id="CHEBI:43474"/>
        <dbReference type="ChEBI" id="CHEBI:456216"/>
    </reaction>
</comment>
<keyword evidence="9 16" id="KW-0067">ATP-binding</keyword>
<keyword evidence="5 16" id="KW-0479">Metal-binding</keyword>